<feature type="region of interest" description="Disordered" evidence="2">
    <location>
        <begin position="70"/>
        <end position="98"/>
    </location>
</feature>
<dbReference type="InterPro" id="IPR002104">
    <property type="entry name" value="Integrase_catalytic"/>
</dbReference>
<dbReference type="Pfam" id="PF00589">
    <property type="entry name" value="Phage_integrase"/>
    <property type="match status" value="1"/>
</dbReference>
<dbReference type="RefSeq" id="WP_379519550.1">
    <property type="nucleotide sequence ID" value="NZ_JBHSPA010000052.1"/>
</dbReference>
<keyword evidence="5" id="KW-1185">Reference proteome</keyword>
<evidence type="ECO:0000259" key="3">
    <source>
        <dbReference type="PROSITE" id="PS51898"/>
    </source>
</evidence>
<evidence type="ECO:0000256" key="2">
    <source>
        <dbReference type="SAM" id="MobiDB-lite"/>
    </source>
</evidence>
<dbReference type="EMBL" id="JBHSPA010000052">
    <property type="protein sequence ID" value="MFC5830057.1"/>
    <property type="molecule type" value="Genomic_DNA"/>
</dbReference>
<proteinExistence type="predicted"/>
<evidence type="ECO:0000313" key="4">
    <source>
        <dbReference type="EMBL" id="MFC5830057.1"/>
    </source>
</evidence>
<dbReference type="PROSITE" id="PS51898">
    <property type="entry name" value="TYR_RECOMBINASE"/>
    <property type="match status" value="1"/>
</dbReference>
<evidence type="ECO:0000256" key="1">
    <source>
        <dbReference type="ARBA" id="ARBA00023172"/>
    </source>
</evidence>
<name>A0ABW1CWG8_9ACTN</name>
<organism evidence="4 5">
    <name type="scientific">Nonomuraea insulae</name>
    <dbReference type="NCBI Taxonomy" id="1616787"/>
    <lineage>
        <taxon>Bacteria</taxon>
        <taxon>Bacillati</taxon>
        <taxon>Actinomycetota</taxon>
        <taxon>Actinomycetes</taxon>
        <taxon>Streptosporangiales</taxon>
        <taxon>Streptosporangiaceae</taxon>
        <taxon>Nonomuraea</taxon>
    </lineage>
</organism>
<reference evidence="5" key="1">
    <citation type="journal article" date="2019" name="Int. J. Syst. Evol. Microbiol.">
        <title>The Global Catalogue of Microorganisms (GCM) 10K type strain sequencing project: providing services to taxonomists for standard genome sequencing and annotation.</title>
        <authorList>
            <consortium name="The Broad Institute Genomics Platform"/>
            <consortium name="The Broad Institute Genome Sequencing Center for Infectious Disease"/>
            <person name="Wu L."/>
            <person name="Ma J."/>
        </authorList>
    </citation>
    <scope>NUCLEOTIDE SEQUENCE [LARGE SCALE GENOMIC DNA]</scope>
    <source>
        <strain evidence="5">CCUG 53903</strain>
    </source>
</reference>
<keyword evidence="1" id="KW-0233">DNA recombination</keyword>
<comment type="caution">
    <text evidence="4">The sequence shown here is derived from an EMBL/GenBank/DDBJ whole genome shotgun (WGS) entry which is preliminary data.</text>
</comment>
<feature type="region of interest" description="Disordered" evidence="2">
    <location>
        <begin position="207"/>
        <end position="238"/>
    </location>
</feature>
<feature type="region of interest" description="Disordered" evidence="2">
    <location>
        <begin position="165"/>
        <end position="184"/>
    </location>
</feature>
<dbReference type="Gene3D" id="1.10.443.10">
    <property type="entry name" value="Intergrase catalytic core"/>
    <property type="match status" value="1"/>
</dbReference>
<feature type="domain" description="Tyr recombinase" evidence="3">
    <location>
        <begin position="1"/>
        <end position="155"/>
    </location>
</feature>
<evidence type="ECO:0000313" key="5">
    <source>
        <dbReference type="Proteomes" id="UP001596058"/>
    </source>
</evidence>
<dbReference type="SUPFAM" id="SSF56349">
    <property type="entry name" value="DNA breaking-rejoining enzymes"/>
    <property type="match status" value="1"/>
</dbReference>
<protein>
    <submittedName>
        <fullName evidence="4">Tyrosine-type recombinase/integrase</fullName>
    </submittedName>
</protein>
<gene>
    <name evidence="4" type="ORF">ACFPZ3_39890</name>
</gene>
<dbReference type="InterPro" id="IPR011010">
    <property type="entry name" value="DNA_brk_join_enz"/>
</dbReference>
<accession>A0ABW1CWG8</accession>
<dbReference type="Proteomes" id="UP001596058">
    <property type="component" value="Unassembled WGS sequence"/>
</dbReference>
<dbReference type="InterPro" id="IPR013762">
    <property type="entry name" value="Integrase-like_cat_sf"/>
</dbReference>
<sequence>MPTTAGVLHPHTGGYAPLPALIRQVSSRCRIKGVSHAGSSRTPLHPACRTRAIWQCWPVPALSGLLPPSPASPGSSCPQLHRPAATGSAAKVSHLHSNHCASRRTHDLRHGAASLALQAGADLKVIQDQLGHSSIVLTADTYVTVVPQVARDTAEAVARLLREAGRRPPGSNRPIAVVAPSGSTARPEAVGSVRLLFADALTLASSRPHQRSGPAAISEAGPDQRLCAARDSNPGPAD</sequence>